<organism evidence="2 3">
    <name type="scientific">Pontixanthobacter luteolus</name>
    <dbReference type="NCBI Taxonomy" id="295089"/>
    <lineage>
        <taxon>Bacteria</taxon>
        <taxon>Pseudomonadati</taxon>
        <taxon>Pseudomonadota</taxon>
        <taxon>Alphaproteobacteria</taxon>
        <taxon>Sphingomonadales</taxon>
        <taxon>Erythrobacteraceae</taxon>
        <taxon>Pontixanthobacter</taxon>
    </lineage>
</organism>
<dbReference type="Pfam" id="PF07238">
    <property type="entry name" value="PilZ"/>
    <property type="match status" value="1"/>
</dbReference>
<dbReference type="OrthoDB" id="7508603at2"/>
<proteinExistence type="predicted"/>
<dbReference type="Gene3D" id="2.40.10.220">
    <property type="entry name" value="predicted glycosyltransferase like domains"/>
    <property type="match status" value="1"/>
</dbReference>
<dbReference type="RefSeq" id="WP_160730074.1">
    <property type="nucleotide sequence ID" value="NZ_CANLWR010000001.1"/>
</dbReference>
<dbReference type="InterPro" id="IPR009875">
    <property type="entry name" value="PilZ_domain"/>
</dbReference>
<dbReference type="EMBL" id="WTYP01000001">
    <property type="protein sequence ID" value="MXP46889.1"/>
    <property type="molecule type" value="Genomic_DNA"/>
</dbReference>
<reference evidence="2 3" key="1">
    <citation type="submission" date="2019-12" db="EMBL/GenBank/DDBJ databases">
        <title>Genomic-based taxomic classification of the family Erythrobacteraceae.</title>
        <authorList>
            <person name="Xu L."/>
        </authorList>
    </citation>
    <scope>NUCLEOTIDE SEQUENCE [LARGE SCALE GENOMIC DNA]</scope>
    <source>
        <strain evidence="2 3">SW-109</strain>
    </source>
</reference>
<protein>
    <recommendedName>
        <fullName evidence="1">PilZ domain-containing protein</fullName>
    </recommendedName>
</protein>
<dbReference type="SUPFAM" id="SSF141371">
    <property type="entry name" value="PilZ domain-like"/>
    <property type="match status" value="1"/>
</dbReference>
<feature type="domain" description="PilZ" evidence="1">
    <location>
        <begin position="2"/>
        <end position="80"/>
    </location>
</feature>
<evidence type="ECO:0000259" key="1">
    <source>
        <dbReference type="Pfam" id="PF07238"/>
    </source>
</evidence>
<comment type="caution">
    <text evidence="2">The sequence shown here is derived from an EMBL/GenBank/DDBJ whole genome shotgun (WGS) entry which is preliminary data.</text>
</comment>
<dbReference type="AlphaFoldDB" id="A0A6I4UY65"/>
<evidence type="ECO:0000313" key="2">
    <source>
        <dbReference type="EMBL" id="MXP46889.1"/>
    </source>
</evidence>
<name>A0A6I4UY65_9SPHN</name>
<gene>
    <name evidence="2" type="ORF">GRI43_05730</name>
</gene>
<dbReference type="PROSITE" id="PS51257">
    <property type="entry name" value="PROKAR_LIPOPROTEIN"/>
    <property type="match status" value="1"/>
</dbReference>
<sequence length="119" mass="13320">MRSYNRFKTDHKVECRIGRKKGAVSLYNLSSGGCMIETGSKLAEQGAQVEIKLSDKVAMPGKIVWRVDRNVGIKFDLPLHQKVVEAFGYSSEEEFDRDDPRDRFGIPLVECSVAAGLIE</sequence>
<keyword evidence="3" id="KW-1185">Reference proteome</keyword>
<evidence type="ECO:0000313" key="3">
    <source>
        <dbReference type="Proteomes" id="UP000471435"/>
    </source>
</evidence>
<dbReference type="GO" id="GO:0035438">
    <property type="term" value="F:cyclic-di-GMP binding"/>
    <property type="evidence" value="ECO:0007669"/>
    <property type="project" value="InterPro"/>
</dbReference>
<dbReference type="Proteomes" id="UP000471435">
    <property type="component" value="Unassembled WGS sequence"/>
</dbReference>
<accession>A0A6I4UY65</accession>